<proteinExistence type="predicted"/>
<accession>A0ABQ2MYF4</accession>
<evidence type="ECO:0000313" key="1">
    <source>
        <dbReference type="EMBL" id="GGO60303.1"/>
    </source>
</evidence>
<sequence>MSNTWAICPALWDKPWKRGLIPDMTRDRMIFVWKAPAVQDEPAAYQLVGEVVAHQGDDG</sequence>
<gene>
    <name evidence="1" type="ORF">GCM10012286_83810</name>
</gene>
<name>A0ABQ2MYF4_9ACTN</name>
<comment type="caution">
    <text evidence="1">The sequence shown here is derived from an EMBL/GenBank/DDBJ whole genome shotgun (WGS) entry which is preliminary data.</text>
</comment>
<evidence type="ECO:0000313" key="2">
    <source>
        <dbReference type="Proteomes" id="UP000656881"/>
    </source>
</evidence>
<reference evidence="2" key="1">
    <citation type="journal article" date="2019" name="Int. J. Syst. Evol. Microbiol.">
        <title>The Global Catalogue of Microorganisms (GCM) 10K type strain sequencing project: providing services to taxonomists for standard genome sequencing and annotation.</title>
        <authorList>
            <consortium name="The Broad Institute Genomics Platform"/>
            <consortium name="The Broad Institute Genome Sequencing Center for Infectious Disease"/>
            <person name="Wu L."/>
            <person name="Ma J."/>
        </authorList>
    </citation>
    <scope>NUCLEOTIDE SEQUENCE [LARGE SCALE GENOMIC DNA]</scope>
    <source>
        <strain evidence="2">CGMCC 4.7349</strain>
    </source>
</reference>
<dbReference type="EMBL" id="BMNG01000047">
    <property type="protein sequence ID" value="GGO60303.1"/>
    <property type="molecule type" value="Genomic_DNA"/>
</dbReference>
<keyword evidence="2" id="KW-1185">Reference proteome</keyword>
<dbReference type="Proteomes" id="UP000656881">
    <property type="component" value="Unassembled WGS sequence"/>
</dbReference>
<protein>
    <submittedName>
        <fullName evidence="1">Uncharacterized protein</fullName>
    </submittedName>
</protein>
<organism evidence="1 2">
    <name type="scientific">Streptomyces lasiicapitis</name>
    <dbReference type="NCBI Taxonomy" id="1923961"/>
    <lineage>
        <taxon>Bacteria</taxon>
        <taxon>Bacillati</taxon>
        <taxon>Actinomycetota</taxon>
        <taxon>Actinomycetes</taxon>
        <taxon>Kitasatosporales</taxon>
        <taxon>Streptomycetaceae</taxon>
        <taxon>Streptomyces</taxon>
    </lineage>
</organism>